<dbReference type="AlphaFoldDB" id="A0A4R2RKS5"/>
<organism evidence="2 3">
    <name type="scientific">Heliophilum fasciatum</name>
    <dbReference type="NCBI Taxonomy" id="35700"/>
    <lineage>
        <taxon>Bacteria</taxon>
        <taxon>Bacillati</taxon>
        <taxon>Bacillota</taxon>
        <taxon>Clostridia</taxon>
        <taxon>Eubacteriales</taxon>
        <taxon>Heliobacteriaceae</taxon>
        <taxon>Heliophilum</taxon>
    </lineage>
</organism>
<evidence type="ECO:0000256" key="1">
    <source>
        <dbReference type="SAM" id="Phobius"/>
    </source>
</evidence>
<protein>
    <submittedName>
        <fullName evidence="2">Uncharacterized protein</fullName>
    </submittedName>
</protein>
<keyword evidence="3" id="KW-1185">Reference proteome</keyword>
<keyword evidence="1" id="KW-0812">Transmembrane</keyword>
<feature type="transmembrane region" description="Helical" evidence="1">
    <location>
        <begin position="31"/>
        <end position="56"/>
    </location>
</feature>
<keyword evidence="1" id="KW-0472">Membrane</keyword>
<dbReference type="OrthoDB" id="2083382at2"/>
<evidence type="ECO:0000313" key="3">
    <source>
        <dbReference type="Proteomes" id="UP000294813"/>
    </source>
</evidence>
<comment type="caution">
    <text evidence="2">The sequence shown here is derived from an EMBL/GenBank/DDBJ whole genome shotgun (WGS) entry which is preliminary data.</text>
</comment>
<reference evidence="2 3" key="1">
    <citation type="submission" date="2019-03" db="EMBL/GenBank/DDBJ databases">
        <title>Genomic Encyclopedia of Type Strains, Phase IV (KMG-IV): sequencing the most valuable type-strain genomes for metagenomic binning, comparative biology and taxonomic classification.</title>
        <authorList>
            <person name="Goeker M."/>
        </authorList>
    </citation>
    <scope>NUCLEOTIDE SEQUENCE [LARGE SCALE GENOMIC DNA]</scope>
    <source>
        <strain evidence="2 3">DSM 11170</strain>
    </source>
</reference>
<dbReference type="RefSeq" id="WP_131918980.1">
    <property type="nucleotide sequence ID" value="NZ_JAOQNU010000009.1"/>
</dbReference>
<gene>
    <name evidence="2" type="ORF">EDD73_10953</name>
</gene>
<keyword evidence="1" id="KW-1133">Transmembrane helix</keyword>
<sequence>MFGPKFWLPLGLAIITMIITTAVGIHASVTWFILLLRSFFFSVVMGGCTFALVAYIDHILAEKKISSPGTAQEQVGAGNDSTLDMQIPSVLPFAPSQIEQDLERLLSADPERAAEIIRKMQLDD</sequence>
<name>A0A4R2RKS5_9FIRM</name>
<accession>A0A4R2RKS5</accession>
<dbReference type="Proteomes" id="UP000294813">
    <property type="component" value="Unassembled WGS sequence"/>
</dbReference>
<feature type="transmembrane region" description="Helical" evidence="1">
    <location>
        <begin position="7"/>
        <end position="25"/>
    </location>
</feature>
<proteinExistence type="predicted"/>
<evidence type="ECO:0000313" key="2">
    <source>
        <dbReference type="EMBL" id="TCP64512.1"/>
    </source>
</evidence>
<dbReference type="EMBL" id="SLXT01000009">
    <property type="protein sequence ID" value="TCP64512.1"/>
    <property type="molecule type" value="Genomic_DNA"/>
</dbReference>